<dbReference type="Gene3D" id="1.25.40.10">
    <property type="entry name" value="Tetratricopeptide repeat domain"/>
    <property type="match status" value="2"/>
</dbReference>
<dbReference type="AlphaFoldDB" id="A0A0M3JV17"/>
<dbReference type="PANTHER" id="PTHR44216:SF3">
    <property type="entry name" value="PROTEIN O-MANNOSYL-TRANSFERASE TMTC2"/>
    <property type="match status" value="1"/>
</dbReference>
<evidence type="ECO:0000313" key="2">
    <source>
        <dbReference type="WBParaSite" id="ASIM_0001205101-mRNA-1"/>
    </source>
</evidence>
<feature type="repeat" description="TPR" evidence="1">
    <location>
        <begin position="71"/>
        <end position="104"/>
    </location>
</feature>
<dbReference type="Pfam" id="PF13432">
    <property type="entry name" value="TPR_16"/>
    <property type="match status" value="1"/>
</dbReference>
<accession>A0A0M3JV17</accession>
<dbReference type="Pfam" id="PF13181">
    <property type="entry name" value="TPR_8"/>
    <property type="match status" value="1"/>
</dbReference>
<dbReference type="InterPro" id="IPR003107">
    <property type="entry name" value="HAT"/>
</dbReference>
<dbReference type="GO" id="GO:0005789">
    <property type="term" value="C:endoplasmic reticulum membrane"/>
    <property type="evidence" value="ECO:0007669"/>
    <property type="project" value="TreeGrafter"/>
</dbReference>
<dbReference type="SMART" id="SM00386">
    <property type="entry name" value="HAT"/>
    <property type="match status" value="3"/>
</dbReference>
<dbReference type="PROSITE" id="PS50293">
    <property type="entry name" value="TPR_REGION"/>
    <property type="match status" value="1"/>
</dbReference>
<feature type="repeat" description="TPR" evidence="1">
    <location>
        <begin position="26"/>
        <end position="59"/>
    </location>
</feature>
<dbReference type="InterPro" id="IPR019734">
    <property type="entry name" value="TPR_rpt"/>
</dbReference>
<name>A0A0M3JV17_ANISI</name>
<dbReference type="Pfam" id="PF00515">
    <property type="entry name" value="TPR_1"/>
    <property type="match status" value="1"/>
</dbReference>
<reference evidence="2" key="1">
    <citation type="submission" date="2017-02" db="UniProtKB">
        <authorList>
            <consortium name="WormBaseParasite"/>
        </authorList>
    </citation>
    <scope>IDENTIFICATION</scope>
</reference>
<dbReference type="PANTHER" id="PTHR44216">
    <property type="entry name" value="PROTEIN O-MANNOSYL-TRANSFERASE TMTC2"/>
    <property type="match status" value="1"/>
</dbReference>
<feature type="repeat" description="TPR" evidence="1">
    <location>
        <begin position="208"/>
        <end position="241"/>
    </location>
</feature>
<dbReference type="WBParaSite" id="ASIM_0001205101-mRNA-1">
    <property type="protein sequence ID" value="ASIM_0001205101-mRNA-1"/>
    <property type="gene ID" value="ASIM_0001205101"/>
</dbReference>
<dbReference type="SMART" id="SM00028">
    <property type="entry name" value="TPR"/>
    <property type="match status" value="6"/>
</dbReference>
<keyword evidence="1" id="KW-0802">TPR repeat</keyword>
<protein>
    <submittedName>
        <fullName evidence="2">TPR_REGION domain-containing protein</fullName>
    </submittedName>
</protein>
<sequence>LYQDANDLERAISSYHTAISYRPTLASAYLNLGLCAWEKNDSETAKEVFEKCLKLDATHLKNPRNHRSAQVACAYNLGESLSQIGDFDQAEYYFQKALLHAPSHIPAYLTLSQLRLKQKRYTEALEVLQSAYRLNETNSLLNFHMGVYYSARGDHPEAIKYLKRAEVVNGKNADVLSALAESCRQTGLNEEAEKYYERLAEMGDETSPFAYSNYAAILHVNGKYEKAERMYKKAIEINPNDSLSNKNLRKLYRLMNR</sequence>
<evidence type="ECO:0000256" key="1">
    <source>
        <dbReference type="PROSITE-ProRule" id="PRU00339"/>
    </source>
</evidence>
<dbReference type="SUPFAM" id="SSF81901">
    <property type="entry name" value="HCP-like"/>
    <property type="match status" value="1"/>
</dbReference>
<feature type="repeat" description="TPR" evidence="1">
    <location>
        <begin position="105"/>
        <end position="138"/>
    </location>
</feature>
<dbReference type="GO" id="GO:0035269">
    <property type="term" value="P:protein O-linked glycosylation via mannose"/>
    <property type="evidence" value="ECO:0007669"/>
    <property type="project" value="TreeGrafter"/>
</dbReference>
<dbReference type="GO" id="GO:0000030">
    <property type="term" value="F:mannosyltransferase activity"/>
    <property type="evidence" value="ECO:0007669"/>
    <property type="project" value="TreeGrafter"/>
</dbReference>
<dbReference type="InterPro" id="IPR011990">
    <property type="entry name" value="TPR-like_helical_dom_sf"/>
</dbReference>
<organism evidence="2">
    <name type="scientific">Anisakis simplex</name>
    <name type="common">Herring worm</name>
    <dbReference type="NCBI Taxonomy" id="6269"/>
    <lineage>
        <taxon>Eukaryota</taxon>
        <taxon>Metazoa</taxon>
        <taxon>Ecdysozoa</taxon>
        <taxon>Nematoda</taxon>
        <taxon>Chromadorea</taxon>
        <taxon>Rhabditida</taxon>
        <taxon>Spirurina</taxon>
        <taxon>Ascaridomorpha</taxon>
        <taxon>Ascaridoidea</taxon>
        <taxon>Anisakidae</taxon>
        <taxon>Anisakis</taxon>
        <taxon>Anisakis simplex complex</taxon>
    </lineage>
</organism>
<dbReference type="GO" id="GO:0006396">
    <property type="term" value="P:RNA processing"/>
    <property type="evidence" value="ECO:0007669"/>
    <property type="project" value="InterPro"/>
</dbReference>
<dbReference type="Pfam" id="PF13424">
    <property type="entry name" value="TPR_12"/>
    <property type="match status" value="1"/>
</dbReference>
<dbReference type="PROSITE" id="PS50005">
    <property type="entry name" value="TPR"/>
    <property type="match status" value="4"/>
</dbReference>
<dbReference type="InterPro" id="IPR052384">
    <property type="entry name" value="TMTC_O-mannosyltransferase"/>
</dbReference>
<proteinExistence type="predicted"/>